<protein>
    <submittedName>
        <fullName evidence="1">Uncharacterized protein</fullName>
    </submittedName>
</protein>
<comment type="caution">
    <text evidence="1">The sequence shown here is derived from an EMBL/GenBank/DDBJ whole genome shotgun (WGS) entry which is preliminary data.</text>
</comment>
<dbReference type="AlphaFoldDB" id="A0A2T1LQU9"/>
<gene>
    <name evidence="1" type="ORF">C7H19_24150</name>
</gene>
<reference evidence="1 2" key="1">
    <citation type="submission" date="2018-03" db="EMBL/GenBank/DDBJ databases">
        <title>The ancient ancestry and fast evolution of plastids.</title>
        <authorList>
            <person name="Moore K.R."/>
            <person name="Magnabosco C."/>
            <person name="Momper L."/>
            <person name="Gold D.A."/>
            <person name="Bosak T."/>
            <person name="Fournier G.P."/>
        </authorList>
    </citation>
    <scope>NUCLEOTIDE SEQUENCE [LARGE SCALE GENOMIC DNA]</scope>
    <source>
        <strain evidence="1 2">CCALA 016</strain>
    </source>
</reference>
<keyword evidence="2" id="KW-1185">Reference proteome</keyword>
<organism evidence="1 2">
    <name type="scientific">Aphanothece hegewaldii CCALA 016</name>
    <dbReference type="NCBI Taxonomy" id="2107694"/>
    <lineage>
        <taxon>Bacteria</taxon>
        <taxon>Bacillati</taxon>
        <taxon>Cyanobacteriota</taxon>
        <taxon>Cyanophyceae</taxon>
        <taxon>Oscillatoriophycideae</taxon>
        <taxon>Chroococcales</taxon>
        <taxon>Aphanothecaceae</taxon>
        <taxon>Aphanothece</taxon>
    </lineage>
</organism>
<reference evidence="1 2" key="2">
    <citation type="submission" date="2018-03" db="EMBL/GenBank/DDBJ databases">
        <authorList>
            <person name="Keele B.F."/>
        </authorList>
    </citation>
    <scope>NUCLEOTIDE SEQUENCE [LARGE SCALE GENOMIC DNA]</scope>
    <source>
        <strain evidence="1 2">CCALA 016</strain>
    </source>
</reference>
<accession>A0A2T1LQU9</accession>
<dbReference type="EMBL" id="PXOH01000060">
    <property type="protein sequence ID" value="PSF30022.1"/>
    <property type="molecule type" value="Genomic_DNA"/>
</dbReference>
<evidence type="ECO:0000313" key="1">
    <source>
        <dbReference type="EMBL" id="PSF30022.1"/>
    </source>
</evidence>
<evidence type="ECO:0000313" key="2">
    <source>
        <dbReference type="Proteomes" id="UP000239001"/>
    </source>
</evidence>
<dbReference type="Proteomes" id="UP000239001">
    <property type="component" value="Unassembled WGS sequence"/>
</dbReference>
<sequence>MLSQYPALETAAEILKENRMSCQDMSLEAIALVIENHLEEIIEDALNNPEYFFRDTYRFWRDLEAVKALGRGKNLD</sequence>
<name>A0A2T1LQU9_9CHRO</name>
<dbReference type="RefSeq" id="WP_106459465.1">
    <property type="nucleotide sequence ID" value="NZ_PXOH01000060.1"/>
</dbReference>
<proteinExistence type="predicted"/>